<reference evidence="2" key="1">
    <citation type="journal article" date="2019" name="Mol. Biol. Evol.">
        <title>Blast fungal genomes show frequent chromosomal changes, gene gains and losses, and effector gene turnover.</title>
        <authorList>
            <person name="Gomez Luciano L.B."/>
            <person name="Jason Tsai I."/>
            <person name="Chuma I."/>
            <person name="Tosa Y."/>
            <person name="Chen Y.H."/>
            <person name="Li J.Y."/>
            <person name="Li M.Y."/>
            <person name="Jade Lu M.Y."/>
            <person name="Nakayashiki H."/>
            <person name="Li W.H."/>
        </authorList>
    </citation>
    <scope>NUCLEOTIDE SEQUENCE</scope>
    <source>
        <strain evidence="2">NI907</strain>
    </source>
</reference>
<dbReference type="KEGG" id="pgri:PgNI_07814"/>
<keyword evidence="1" id="KW-1185">Reference proteome</keyword>
<evidence type="ECO:0000313" key="1">
    <source>
        <dbReference type="Proteomes" id="UP000515153"/>
    </source>
</evidence>
<gene>
    <name evidence="2" type="ORF">PgNI_07814</name>
</gene>
<reference evidence="2" key="2">
    <citation type="submission" date="2019-10" db="EMBL/GenBank/DDBJ databases">
        <authorList>
            <consortium name="NCBI Genome Project"/>
        </authorList>
    </citation>
    <scope>NUCLEOTIDE SEQUENCE</scope>
    <source>
        <strain evidence="2">NI907</strain>
    </source>
</reference>
<proteinExistence type="predicted"/>
<reference evidence="2" key="3">
    <citation type="submission" date="2025-08" db="UniProtKB">
        <authorList>
            <consortium name="RefSeq"/>
        </authorList>
    </citation>
    <scope>IDENTIFICATION</scope>
    <source>
        <strain evidence="2">NI907</strain>
    </source>
</reference>
<dbReference type="RefSeq" id="XP_030981213.1">
    <property type="nucleotide sequence ID" value="XM_031127820.1"/>
</dbReference>
<name>A0A6P8B205_PYRGI</name>
<sequence length="128" mass="14510">MGSLSLADMVEFSEEQHLSQSISYMAFNGLILFKMTVELLLCNPCPGQVLEQLTTLAAQRDRAAGIEWVRLERELERSTILIPVCVHDLIRRLRSPSIRRLNTPTETSIDLVSRPNAREMTQHCGSEK</sequence>
<protein>
    <submittedName>
        <fullName evidence="2">Uncharacterized protein</fullName>
    </submittedName>
</protein>
<dbReference type="GeneID" id="41962729"/>
<dbReference type="Proteomes" id="UP000515153">
    <property type="component" value="Unplaced"/>
</dbReference>
<accession>A0A6P8B205</accession>
<evidence type="ECO:0000313" key="2">
    <source>
        <dbReference type="RefSeq" id="XP_030981213.1"/>
    </source>
</evidence>
<organism evidence="1 2">
    <name type="scientific">Pyricularia grisea</name>
    <name type="common">Crabgrass-specific blast fungus</name>
    <name type="synonym">Magnaporthe grisea</name>
    <dbReference type="NCBI Taxonomy" id="148305"/>
    <lineage>
        <taxon>Eukaryota</taxon>
        <taxon>Fungi</taxon>
        <taxon>Dikarya</taxon>
        <taxon>Ascomycota</taxon>
        <taxon>Pezizomycotina</taxon>
        <taxon>Sordariomycetes</taxon>
        <taxon>Sordariomycetidae</taxon>
        <taxon>Magnaporthales</taxon>
        <taxon>Pyriculariaceae</taxon>
        <taxon>Pyricularia</taxon>
    </lineage>
</organism>
<dbReference type="AlphaFoldDB" id="A0A6P8B205"/>